<feature type="coiled-coil region" evidence="6">
    <location>
        <begin position="123"/>
        <end position="250"/>
    </location>
</feature>
<accession>A0A2T7AYV0</accession>
<dbReference type="InterPro" id="IPR058624">
    <property type="entry name" value="MdtA-like_HH"/>
</dbReference>
<feature type="compositionally biased region" description="Basic and acidic residues" evidence="7">
    <location>
        <begin position="8"/>
        <end position="40"/>
    </location>
</feature>
<feature type="domain" description="Multidrug resistance protein MdtA-like barrel-sandwich hybrid" evidence="10">
    <location>
        <begin position="83"/>
        <end position="285"/>
    </location>
</feature>
<reference evidence="12" key="1">
    <citation type="submission" date="2016-12" db="EMBL/GenBank/DDBJ databases">
        <title>Analysis of the Molecular Diversity Among Cronobacter Species Isolated from Filth Flies Using a Pan Genomic DNA Microarray.</title>
        <authorList>
            <person name="Pava-Ripoll M."/>
            <person name="Tall B."/>
            <person name="Farber J."/>
            <person name="Fanning S."/>
            <person name="Lehner A."/>
            <person name="Stephan R."/>
            <person name="Pagotto F."/>
            <person name="Iverson C."/>
            <person name="Ziobro G."/>
            <person name="Miller A."/>
            <person name="Pearson R."/>
            <person name="Yan Q."/>
            <person name="Kim M."/>
            <person name="Jeong S."/>
            <person name="Park J."/>
            <person name="Jun S."/>
            <person name="Choi H."/>
            <person name="Chung T."/>
            <person name="Yoo Y."/>
            <person name="Park E."/>
            <person name="Hwang S."/>
            <person name="Lee B."/>
            <person name="Sathyamoorthy V."/>
            <person name="Carter L."/>
            <person name="Mammel M."/>
            <person name="Jackson S."/>
            <person name="Kothary M."/>
            <person name="Patel I."/>
            <person name="Grim C."/>
            <person name="Gopinath G."/>
            <person name="Gangiredla J."/>
            <person name="Chase H."/>
        </authorList>
    </citation>
    <scope>NUCLEOTIDE SEQUENCE [LARGE SCALE GENOMIC DNA]</scope>
    <source>
        <strain evidence="12">MOD1-Sh41s</strain>
    </source>
</reference>
<evidence type="ECO:0000256" key="1">
    <source>
        <dbReference type="ARBA" id="ARBA00004167"/>
    </source>
</evidence>
<evidence type="ECO:0000256" key="3">
    <source>
        <dbReference type="ARBA" id="ARBA00022692"/>
    </source>
</evidence>
<dbReference type="EMBL" id="MSAG01000040">
    <property type="protein sequence ID" value="PUX17768.1"/>
    <property type="molecule type" value="Genomic_DNA"/>
</dbReference>
<proteinExistence type="inferred from homology"/>
<evidence type="ECO:0000256" key="4">
    <source>
        <dbReference type="ARBA" id="ARBA00022989"/>
    </source>
</evidence>
<evidence type="ECO:0000259" key="9">
    <source>
        <dbReference type="Pfam" id="PF25876"/>
    </source>
</evidence>
<dbReference type="Pfam" id="PF25963">
    <property type="entry name" value="Beta-barrel_AAEA"/>
    <property type="match status" value="1"/>
</dbReference>
<sequence length="385" mass="42322">MAENHNNNADEEKRQDPQDDNSKNEDNGKGSGKGEGETRKRPGKKPLIILGIVVIIMVIGAIIWWFMTRNLETTDDAFIDGDAVTVAPKVAGYVTELRVKDNQRVKKGDLLVVIDPRDATAQRDQAQAQLSLAESQLHQAQAQLALAKVQYPAQRDQAKAQVLRAQAELANARAEYQRQRGVDPRATSKQNIDAASAQLRSAEAGLANAQAQLDVAEQVQLQIRQQETNVEARQSQVAQARAQLQTAELNLSYTEVRAPFDGYVTKRNVQNGTLVQAGSALFSIVSPDIWVVANFKESQLERMRPGDKVEISVDAFPDLELQGHVESIQQGSGSRFSAFPAENATGNFVKIVQRVPVKIVIDKGLEHWNQPLPLGLSVEPEVTVE</sequence>
<keyword evidence="6" id="KW-0175">Coiled coil</keyword>
<dbReference type="PANTHER" id="PTHR30386">
    <property type="entry name" value="MEMBRANE FUSION SUBUNIT OF EMRAB-TOLC MULTIDRUG EFFLUX PUMP"/>
    <property type="match status" value="1"/>
</dbReference>
<evidence type="ECO:0000259" key="10">
    <source>
        <dbReference type="Pfam" id="PF25917"/>
    </source>
</evidence>
<gene>
    <name evidence="12" type="ORF">BS411_20235</name>
</gene>
<dbReference type="SUPFAM" id="SSF111369">
    <property type="entry name" value="HlyD-like secretion proteins"/>
    <property type="match status" value="2"/>
</dbReference>
<dbReference type="InterPro" id="IPR058625">
    <property type="entry name" value="MdtA-like_BSH"/>
</dbReference>
<feature type="domain" description="Multidrug resistance protein MdtA-like alpha-helical hairpin" evidence="9">
    <location>
        <begin position="155"/>
        <end position="222"/>
    </location>
</feature>
<keyword evidence="5 8" id="KW-0472">Membrane</keyword>
<dbReference type="Pfam" id="PF25917">
    <property type="entry name" value="BSH_RND"/>
    <property type="match status" value="1"/>
</dbReference>
<dbReference type="AlphaFoldDB" id="A0A2T7AYV0"/>
<comment type="similarity">
    <text evidence="2">Belongs to the membrane fusion protein (MFP) (TC 8.A.1) family.</text>
</comment>
<evidence type="ECO:0000259" key="11">
    <source>
        <dbReference type="Pfam" id="PF25963"/>
    </source>
</evidence>
<dbReference type="InterPro" id="IPR050739">
    <property type="entry name" value="MFP"/>
</dbReference>
<evidence type="ECO:0000256" key="8">
    <source>
        <dbReference type="SAM" id="Phobius"/>
    </source>
</evidence>
<feature type="region of interest" description="Disordered" evidence="7">
    <location>
        <begin position="1"/>
        <end position="41"/>
    </location>
</feature>
<dbReference type="Gene3D" id="1.10.287.470">
    <property type="entry name" value="Helix hairpin bin"/>
    <property type="match status" value="2"/>
</dbReference>
<dbReference type="PANTHER" id="PTHR30386:SF26">
    <property type="entry name" value="TRANSPORT PROTEIN COMB"/>
    <property type="match status" value="1"/>
</dbReference>
<keyword evidence="3 8" id="KW-0812">Transmembrane</keyword>
<dbReference type="Gene3D" id="2.40.50.100">
    <property type="match status" value="1"/>
</dbReference>
<dbReference type="OrthoDB" id="9811754at2"/>
<evidence type="ECO:0000256" key="5">
    <source>
        <dbReference type="ARBA" id="ARBA00023136"/>
    </source>
</evidence>
<dbReference type="GO" id="GO:0055085">
    <property type="term" value="P:transmembrane transport"/>
    <property type="evidence" value="ECO:0007669"/>
    <property type="project" value="InterPro"/>
</dbReference>
<feature type="domain" description="p-hydroxybenzoic acid efflux pump subunit AaeA-like beta-barrel" evidence="11">
    <location>
        <begin position="290"/>
        <end position="364"/>
    </location>
</feature>
<dbReference type="GO" id="GO:0016020">
    <property type="term" value="C:membrane"/>
    <property type="evidence" value="ECO:0007669"/>
    <property type="project" value="UniProtKB-SubCell"/>
</dbReference>
<dbReference type="Pfam" id="PF25876">
    <property type="entry name" value="HH_MFP_RND"/>
    <property type="match status" value="1"/>
</dbReference>
<evidence type="ECO:0000256" key="2">
    <source>
        <dbReference type="ARBA" id="ARBA00009477"/>
    </source>
</evidence>
<dbReference type="Gene3D" id="2.40.30.170">
    <property type="match status" value="1"/>
</dbReference>
<keyword evidence="4 8" id="KW-1133">Transmembrane helix</keyword>
<protein>
    <submittedName>
        <fullName evidence="12">HlyD family secretion protein</fullName>
    </submittedName>
</protein>
<dbReference type="InterPro" id="IPR058634">
    <property type="entry name" value="AaeA-lik-b-barrel"/>
</dbReference>
<organism evidence="12">
    <name type="scientific">Cronobacter turicensis</name>
    <dbReference type="NCBI Taxonomy" id="413502"/>
    <lineage>
        <taxon>Bacteria</taxon>
        <taxon>Pseudomonadati</taxon>
        <taxon>Pseudomonadota</taxon>
        <taxon>Gammaproteobacteria</taxon>
        <taxon>Enterobacterales</taxon>
        <taxon>Enterobacteriaceae</taxon>
        <taxon>Cronobacter</taxon>
    </lineage>
</organism>
<evidence type="ECO:0000256" key="7">
    <source>
        <dbReference type="SAM" id="MobiDB-lite"/>
    </source>
</evidence>
<feature type="transmembrane region" description="Helical" evidence="8">
    <location>
        <begin position="47"/>
        <end position="67"/>
    </location>
</feature>
<name>A0A2T7AYV0_9ENTR</name>
<evidence type="ECO:0000256" key="6">
    <source>
        <dbReference type="SAM" id="Coils"/>
    </source>
</evidence>
<evidence type="ECO:0000313" key="12">
    <source>
        <dbReference type="EMBL" id="PUX17768.1"/>
    </source>
</evidence>
<dbReference type="RefSeq" id="WP_075199549.1">
    <property type="nucleotide sequence ID" value="NZ_CP187984.1"/>
</dbReference>
<comment type="caution">
    <text evidence="12">The sequence shown here is derived from an EMBL/GenBank/DDBJ whole genome shotgun (WGS) entry which is preliminary data.</text>
</comment>
<comment type="subcellular location">
    <subcellularLocation>
        <location evidence="1">Membrane</location>
        <topology evidence="1">Single-pass membrane protein</topology>
    </subcellularLocation>
</comment>